<dbReference type="Proteomes" id="UP000019030">
    <property type="component" value="Chromosome"/>
</dbReference>
<evidence type="ECO:0000313" key="3">
    <source>
        <dbReference type="Proteomes" id="UP000019030"/>
    </source>
</evidence>
<evidence type="ECO:0000313" key="2">
    <source>
        <dbReference type="EMBL" id="AHG22933.1"/>
    </source>
</evidence>
<feature type="signal peptide" evidence="1">
    <location>
        <begin position="1"/>
        <end position="24"/>
    </location>
</feature>
<dbReference type="KEGG" id="sfo:Z042_20235"/>
<name>W0LGG7_9GAMM</name>
<protein>
    <submittedName>
        <fullName evidence="2">Uncharacterized protein</fullName>
    </submittedName>
</protein>
<dbReference type="HOGENOM" id="CLU_818592_0_0_6"/>
<keyword evidence="1" id="KW-0732">Signal</keyword>
<evidence type="ECO:0000256" key="1">
    <source>
        <dbReference type="SAM" id="SignalP"/>
    </source>
</evidence>
<accession>W0LGG7</accession>
<gene>
    <name evidence="2" type="ORF">Z042_20235</name>
</gene>
<dbReference type="EMBL" id="CP007044">
    <property type="protein sequence ID" value="AHG22933.1"/>
    <property type="molecule type" value="Genomic_DNA"/>
</dbReference>
<dbReference type="AlphaFoldDB" id="W0LGG7"/>
<reference evidence="2 3" key="1">
    <citation type="submission" date="2014-01" db="EMBL/GenBank/DDBJ databases">
        <title>Isolation of Serratia multitudinisentens RB-25 from Ex-Landfill site.</title>
        <authorList>
            <person name="Robson E.H.J."/>
        </authorList>
    </citation>
    <scope>NUCLEOTIDE SEQUENCE [LARGE SCALE GENOMIC DNA]</scope>
    <source>
        <strain evidence="2 3">RB-25</strain>
    </source>
</reference>
<keyword evidence="3" id="KW-1185">Reference proteome</keyword>
<dbReference type="RefSeq" id="WP_024911606.1">
    <property type="nucleotide sequence ID" value="NZ_CP007044.2"/>
</dbReference>
<sequence length="339" mass="38299">MFKRQFIFFSILSPLLFIPLSLQAEKVIAKNEHTGTVDTVKPLLVTTPDDAPKNEQENIINTYSTIQRIKIPANTPVLPITLLTDAESVNFIISTHIEKSDLPILPEELAKINESAEIKKSVGSVNRVGNTLNLSAGGAKYKFQDWMTYERDDADRESINYKYAGNVPNSPFHRIEEYSLHDAPTSILIHQDYPMAIMFTPINYGYDFFSIAAPGERIIHIYDRMNTSGSEALAIANITAGEYKIELLCRADGKYTTQFKNLWDNYSSDKPTSGFHLALLSSSHSDQPPFNYQAFALEFKYQDSQWSITSNNPQELQAQTGIRCWVPPQNIESENDTDK</sequence>
<reference evidence="2 3" key="2">
    <citation type="submission" date="2015-03" db="EMBL/GenBank/DDBJ databases">
        <authorList>
            <person name="Chan K.-G."/>
        </authorList>
    </citation>
    <scope>NUCLEOTIDE SEQUENCE [LARGE SCALE GENOMIC DNA]</scope>
    <source>
        <strain evidence="2 3">RB-25</strain>
    </source>
</reference>
<proteinExistence type="predicted"/>
<organism evidence="2 3">
    <name type="scientific">Chania multitudinisentens RB-25</name>
    <dbReference type="NCBI Taxonomy" id="1441930"/>
    <lineage>
        <taxon>Bacteria</taxon>
        <taxon>Pseudomonadati</taxon>
        <taxon>Pseudomonadota</taxon>
        <taxon>Gammaproteobacteria</taxon>
        <taxon>Enterobacterales</taxon>
        <taxon>Yersiniaceae</taxon>
        <taxon>Chania</taxon>
    </lineage>
</organism>
<dbReference type="PATRIC" id="fig|1441930.4.peg.3992"/>
<feature type="chain" id="PRO_5004791962" evidence="1">
    <location>
        <begin position="25"/>
        <end position="339"/>
    </location>
</feature>